<name>A0A0G4ISC9_PLABS</name>
<comment type="similarity">
    <text evidence="2 3">Belongs to the small heat shock protein (HSP20) family.</text>
</comment>
<dbReference type="Gene3D" id="2.60.40.790">
    <property type="match status" value="1"/>
</dbReference>
<evidence type="ECO:0000313" key="5">
    <source>
        <dbReference type="EMBL" id="CEO98046.1"/>
    </source>
</evidence>
<proteinExistence type="inferred from homology"/>
<keyword evidence="7" id="KW-1185">Reference proteome</keyword>
<dbReference type="InterPro" id="IPR031107">
    <property type="entry name" value="Small_HSP"/>
</dbReference>
<dbReference type="STRING" id="37360.A0A0G4ISC9"/>
<dbReference type="PANTHER" id="PTHR11527">
    <property type="entry name" value="HEAT-SHOCK PROTEIN 20 FAMILY MEMBER"/>
    <property type="match status" value="1"/>
</dbReference>
<dbReference type="CDD" id="cd06464">
    <property type="entry name" value="ACD_sHsps-like"/>
    <property type="match status" value="1"/>
</dbReference>
<dbReference type="InterPro" id="IPR008978">
    <property type="entry name" value="HSP20-like_chaperone"/>
</dbReference>
<dbReference type="EMBL" id="CDSF01000082">
    <property type="protein sequence ID" value="CEO98046.1"/>
    <property type="molecule type" value="Genomic_DNA"/>
</dbReference>
<accession>A0A0G4ISC9</accession>
<protein>
    <recommendedName>
        <fullName evidence="4">SHSP domain-containing protein</fullName>
    </recommendedName>
</protein>
<geneLocation type="mitochondrion" evidence="6"/>
<keyword evidence="1" id="KW-0346">Stress response</keyword>
<evidence type="ECO:0000313" key="7">
    <source>
        <dbReference type="Proteomes" id="UP000039324"/>
    </source>
</evidence>
<gene>
    <name evidence="5" type="ORF">PBRA_006160</name>
    <name evidence="6" type="ORF">PLBR_LOCUS3345</name>
</gene>
<feature type="domain" description="SHSP" evidence="4">
    <location>
        <begin position="57"/>
        <end position="175"/>
    </location>
</feature>
<reference evidence="5 7" key="1">
    <citation type="submission" date="2015-02" db="EMBL/GenBank/DDBJ databases">
        <authorList>
            <person name="Chooi Y.-H."/>
        </authorList>
    </citation>
    <scope>NUCLEOTIDE SEQUENCE [LARGE SCALE GENOMIC DNA]</scope>
    <source>
        <strain evidence="5">E3</strain>
    </source>
</reference>
<dbReference type="Proteomes" id="UP000290189">
    <property type="component" value="Unassembled WGS sequence"/>
</dbReference>
<dbReference type="OrthoDB" id="1431247at2759"/>
<evidence type="ECO:0000313" key="6">
    <source>
        <dbReference type="EMBL" id="SPQ96130.1"/>
    </source>
</evidence>
<sequence>MCAARNLLSSVLRSSNVLNRLGRDLTPLALRETTRWPGMVTDPEFMALWNDGGSGLWPATPRKLPMDLIETDKDLEARIDIPAGITKDDLKVEKSTENRTVTVSAERSSDWDTKDDTFHVKERTWGVTSRTFALPEYADLDSIKARLERGVLHVLIPKVASAEVETAGQTVPIEE</sequence>
<dbReference type="Proteomes" id="UP000039324">
    <property type="component" value="Unassembled WGS sequence"/>
</dbReference>
<evidence type="ECO:0000256" key="2">
    <source>
        <dbReference type="PROSITE-ProRule" id="PRU00285"/>
    </source>
</evidence>
<evidence type="ECO:0000313" key="8">
    <source>
        <dbReference type="Proteomes" id="UP000290189"/>
    </source>
</evidence>
<dbReference type="EMBL" id="OVEO01000005">
    <property type="protein sequence ID" value="SPQ96130.1"/>
    <property type="molecule type" value="Genomic_DNA"/>
</dbReference>
<keyword evidence="6" id="KW-0496">Mitochondrion</keyword>
<organism evidence="5 7">
    <name type="scientific">Plasmodiophora brassicae</name>
    <name type="common">Clubroot disease agent</name>
    <dbReference type="NCBI Taxonomy" id="37360"/>
    <lineage>
        <taxon>Eukaryota</taxon>
        <taxon>Sar</taxon>
        <taxon>Rhizaria</taxon>
        <taxon>Endomyxa</taxon>
        <taxon>Phytomyxea</taxon>
        <taxon>Plasmodiophorida</taxon>
        <taxon>Plasmodiophoridae</taxon>
        <taxon>Plasmodiophora</taxon>
    </lineage>
</organism>
<dbReference type="Pfam" id="PF00011">
    <property type="entry name" value="HSP20"/>
    <property type="match status" value="1"/>
</dbReference>
<dbReference type="PROSITE" id="PS01031">
    <property type="entry name" value="SHSP"/>
    <property type="match status" value="1"/>
</dbReference>
<evidence type="ECO:0000256" key="1">
    <source>
        <dbReference type="ARBA" id="ARBA00023016"/>
    </source>
</evidence>
<dbReference type="InterPro" id="IPR002068">
    <property type="entry name" value="A-crystallin/Hsp20_dom"/>
</dbReference>
<dbReference type="SUPFAM" id="SSF49764">
    <property type="entry name" value="HSP20-like chaperones"/>
    <property type="match status" value="1"/>
</dbReference>
<reference evidence="6 8" key="2">
    <citation type="submission" date="2018-03" db="EMBL/GenBank/DDBJ databases">
        <authorList>
            <person name="Fogelqvist J."/>
        </authorList>
    </citation>
    <scope>NUCLEOTIDE SEQUENCE [LARGE SCALE GENOMIC DNA]</scope>
</reference>
<evidence type="ECO:0000259" key="4">
    <source>
        <dbReference type="PROSITE" id="PS01031"/>
    </source>
</evidence>
<evidence type="ECO:0000256" key="3">
    <source>
        <dbReference type="RuleBase" id="RU003616"/>
    </source>
</evidence>
<dbReference type="AlphaFoldDB" id="A0A0G4ISC9"/>